<comment type="similarity">
    <text evidence="1">Belongs to the LytR/CpsA/Psr (LCP) family.</text>
</comment>
<feature type="domain" description="Cell envelope-related transcriptional attenuator" evidence="2">
    <location>
        <begin position="86"/>
        <end position="240"/>
    </location>
</feature>
<sequence length="370" mass="40281">MSTSKRVVVIVCIVLAALVLAGGIAFAAVYFYLDSQITEGDAGQLTSDVVTTAPEMKAKVVHYLVCGIDYDADDDGRDYGEGQGMTDVILYVSLDVEKNTMNALQIPRDTYVGEQVSTGGTCKINAVYSHGEDTTNRISNLAKLLNDQFQLPVDHYVTIDMAAFKSLINVLGGVEMYVPWDIVQKDKVTGQETLVANQGVHRISGETAELILRNRNYSQADYKRLETQQYFYKALFSTFKSFPMSDVIKVMPGFITYVNTDMSVGDMLSFASVIMEMEGTDIGFVRCPGGPVTRLNTATSKPEACYGINKDNLAVLLNDHFRPYADPVPADTLGLPLIPEGDFTLGQTNEDLHSIESLDTADPADGGPAG</sequence>
<dbReference type="PANTHER" id="PTHR33392:SF6">
    <property type="entry name" value="POLYISOPRENYL-TEICHOIC ACID--PEPTIDOGLYCAN TEICHOIC ACID TRANSFERASE TAGU"/>
    <property type="match status" value="1"/>
</dbReference>
<evidence type="ECO:0000256" key="1">
    <source>
        <dbReference type="ARBA" id="ARBA00006068"/>
    </source>
</evidence>
<evidence type="ECO:0000259" key="2">
    <source>
        <dbReference type="Pfam" id="PF03816"/>
    </source>
</evidence>
<dbReference type="NCBIfam" id="TIGR00350">
    <property type="entry name" value="lytR_cpsA_psr"/>
    <property type="match status" value="1"/>
</dbReference>
<dbReference type="AlphaFoldDB" id="A0A923IDU8"/>
<dbReference type="InterPro" id="IPR050922">
    <property type="entry name" value="LytR/CpsA/Psr_CW_biosynth"/>
</dbReference>
<evidence type="ECO:0000313" key="3">
    <source>
        <dbReference type="EMBL" id="MBC5581355.1"/>
    </source>
</evidence>
<keyword evidence="4" id="KW-1185">Reference proteome</keyword>
<reference evidence="3" key="1">
    <citation type="submission" date="2020-08" db="EMBL/GenBank/DDBJ databases">
        <title>Genome public.</title>
        <authorList>
            <person name="Liu C."/>
            <person name="Sun Q."/>
        </authorList>
    </citation>
    <scope>NUCLEOTIDE SEQUENCE</scope>
    <source>
        <strain evidence="3">BX8</strain>
    </source>
</reference>
<dbReference type="Proteomes" id="UP000659630">
    <property type="component" value="Unassembled WGS sequence"/>
</dbReference>
<dbReference type="RefSeq" id="WP_186887712.1">
    <property type="nucleotide sequence ID" value="NZ_JACONZ010000002.1"/>
</dbReference>
<protein>
    <submittedName>
        <fullName evidence="3">LCP family protein</fullName>
    </submittedName>
</protein>
<dbReference type="EMBL" id="JACONZ010000002">
    <property type="protein sequence ID" value="MBC5581355.1"/>
    <property type="molecule type" value="Genomic_DNA"/>
</dbReference>
<dbReference type="Pfam" id="PF03816">
    <property type="entry name" value="LytR_cpsA_psr"/>
    <property type="match status" value="1"/>
</dbReference>
<evidence type="ECO:0000313" key="4">
    <source>
        <dbReference type="Proteomes" id="UP000659630"/>
    </source>
</evidence>
<organism evidence="3 4">
    <name type="scientific">Anaerofilum hominis</name>
    <dbReference type="NCBI Taxonomy" id="2763016"/>
    <lineage>
        <taxon>Bacteria</taxon>
        <taxon>Bacillati</taxon>
        <taxon>Bacillota</taxon>
        <taxon>Clostridia</taxon>
        <taxon>Eubacteriales</taxon>
        <taxon>Oscillospiraceae</taxon>
        <taxon>Anaerofilum</taxon>
    </lineage>
</organism>
<comment type="caution">
    <text evidence="3">The sequence shown here is derived from an EMBL/GenBank/DDBJ whole genome shotgun (WGS) entry which is preliminary data.</text>
</comment>
<gene>
    <name evidence="3" type="ORF">H8S23_07515</name>
</gene>
<dbReference type="PANTHER" id="PTHR33392">
    <property type="entry name" value="POLYISOPRENYL-TEICHOIC ACID--PEPTIDOGLYCAN TEICHOIC ACID TRANSFERASE TAGU"/>
    <property type="match status" value="1"/>
</dbReference>
<dbReference type="InterPro" id="IPR004474">
    <property type="entry name" value="LytR_CpsA_psr"/>
</dbReference>
<name>A0A923IDU8_9FIRM</name>
<dbReference type="Gene3D" id="3.40.630.190">
    <property type="entry name" value="LCP protein"/>
    <property type="match status" value="1"/>
</dbReference>
<accession>A0A923IDU8</accession>
<proteinExistence type="inferred from homology"/>